<organism evidence="6 7">
    <name type="scientific">Pseudogracilibacillus auburnensis</name>
    <dbReference type="NCBI Taxonomy" id="1494959"/>
    <lineage>
        <taxon>Bacteria</taxon>
        <taxon>Bacillati</taxon>
        <taxon>Bacillota</taxon>
        <taxon>Bacilli</taxon>
        <taxon>Bacillales</taxon>
        <taxon>Bacillaceae</taxon>
        <taxon>Pseudogracilibacillus</taxon>
    </lineage>
</organism>
<evidence type="ECO:0000313" key="7">
    <source>
        <dbReference type="Proteomes" id="UP000247978"/>
    </source>
</evidence>
<keyword evidence="4 5" id="KW-0663">Pyridoxal phosphate</keyword>
<name>A0A2V3VGU1_9BACI</name>
<proteinExistence type="inferred from homology"/>
<comment type="caution">
    <text evidence="6">The sequence shown here is derived from an EMBL/GenBank/DDBJ whole genome shotgun (WGS) entry which is preliminary data.</text>
</comment>
<protein>
    <submittedName>
        <fullName evidence="6">Putrescine aminotransferase</fullName>
    </submittedName>
</protein>
<dbReference type="InterPro" id="IPR005814">
    <property type="entry name" value="Aminotrans_3"/>
</dbReference>
<evidence type="ECO:0000256" key="1">
    <source>
        <dbReference type="ARBA" id="ARBA00008954"/>
    </source>
</evidence>
<dbReference type="FunFam" id="3.40.640.10:FF:000014">
    <property type="entry name" value="Adenosylmethionine-8-amino-7-oxononanoate aminotransferase, probable"/>
    <property type="match status" value="1"/>
</dbReference>
<dbReference type="PROSITE" id="PS00600">
    <property type="entry name" value="AA_TRANSFER_CLASS_3"/>
    <property type="match status" value="1"/>
</dbReference>
<dbReference type="Gene3D" id="3.40.640.10">
    <property type="entry name" value="Type I PLP-dependent aspartate aminotransferase-like (Major domain)"/>
    <property type="match status" value="1"/>
</dbReference>
<keyword evidence="7" id="KW-1185">Reference proteome</keyword>
<dbReference type="GO" id="GO:0030170">
    <property type="term" value="F:pyridoxal phosphate binding"/>
    <property type="evidence" value="ECO:0007669"/>
    <property type="project" value="InterPro"/>
</dbReference>
<comment type="similarity">
    <text evidence="1 5">Belongs to the class-III pyridoxal-phosphate-dependent aminotransferase family.</text>
</comment>
<evidence type="ECO:0000256" key="5">
    <source>
        <dbReference type="RuleBase" id="RU003560"/>
    </source>
</evidence>
<dbReference type="PANTHER" id="PTHR43094">
    <property type="entry name" value="AMINOTRANSFERASE"/>
    <property type="match status" value="1"/>
</dbReference>
<dbReference type="GO" id="GO:0008483">
    <property type="term" value="F:transaminase activity"/>
    <property type="evidence" value="ECO:0007669"/>
    <property type="project" value="UniProtKB-KW"/>
</dbReference>
<dbReference type="InterPro" id="IPR015424">
    <property type="entry name" value="PyrdxlP-dep_Trfase"/>
</dbReference>
<dbReference type="InterPro" id="IPR015421">
    <property type="entry name" value="PyrdxlP-dep_Trfase_major"/>
</dbReference>
<dbReference type="AlphaFoldDB" id="A0A2V3VGU1"/>
<dbReference type="InterPro" id="IPR015422">
    <property type="entry name" value="PyrdxlP-dep_Trfase_small"/>
</dbReference>
<dbReference type="EMBL" id="QJJQ01000023">
    <property type="protein sequence ID" value="PXW80977.1"/>
    <property type="molecule type" value="Genomic_DNA"/>
</dbReference>
<evidence type="ECO:0000256" key="2">
    <source>
        <dbReference type="ARBA" id="ARBA00022576"/>
    </source>
</evidence>
<dbReference type="RefSeq" id="WP_110397432.1">
    <property type="nucleotide sequence ID" value="NZ_JBHUHB010000001.1"/>
</dbReference>
<dbReference type="Gene3D" id="3.90.1150.10">
    <property type="entry name" value="Aspartate Aminotransferase, domain 1"/>
    <property type="match status" value="1"/>
</dbReference>
<dbReference type="Proteomes" id="UP000247978">
    <property type="component" value="Unassembled WGS sequence"/>
</dbReference>
<gene>
    <name evidence="6" type="ORF">DFR56_12317</name>
</gene>
<evidence type="ECO:0000256" key="4">
    <source>
        <dbReference type="ARBA" id="ARBA00022898"/>
    </source>
</evidence>
<accession>A0A2V3VGU1</accession>
<evidence type="ECO:0000313" key="6">
    <source>
        <dbReference type="EMBL" id="PXW80977.1"/>
    </source>
</evidence>
<keyword evidence="3 6" id="KW-0808">Transferase</keyword>
<reference evidence="6 7" key="1">
    <citation type="submission" date="2018-05" db="EMBL/GenBank/DDBJ databases">
        <title>Genomic Encyclopedia of Type Strains, Phase IV (KMG-IV): sequencing the most valuable type-strain genomes for metagenomic binning, comparative biology and taxonomic classification.</title>
        <authorList>
            <person name="Goeker M."/>
        </authorList>
    </citation>
    <scope>NUCLEOTIDE SEQUENCE [LARGE SCALE GENOMIC DNA]</scope>
    <source>
        <strain evidence="6 7">DSM 28556</strain>
    </source>
</reference>
<keyword evidence="2 6" id="KW-0032">Aminotransferase</keyword>
<dbReference type="PIRSF" id="PIRSF000521">
    <property type="entry name" value="Transaminase_4ab_Lys_Orn"/>
    <property type="match status" value="1"/>
</dbReference>
<dbReference type="Pfam" id="PF00202">
    <property type="entry name" value="Aminotran_3"/>
    <property type="match status" value="1"/>
</dbReference>
<dbReference type="InterPro" id="IPR049704">
    <property type="entry name" value="Aminotrans_3_PPA_site"/>
</dbReference>
<evidence type="ECO:0000256" key="3">
    <source>
        <dbReference type="ARBA" id="ARBA00022679"/>
    </source>
</evidence>
<dbReference type="CDD" id="cd00610">
    <property type="entry name" value="OAT_like"/>
    <property type="match status" value="1"/>
</dbReference>
<dbReference type="OrthoDB" id="9807885at2"/>
<sequence length="460" mass="50628">MSIANVKDTLTEQLREWDRNYFMHPTSSVRAHQEHGPSHIFTKGEGIYLTDINGKTYIDGLSSLWNVNLGHGRKDLAEAARNQLETLPFTSSFNNFSNEPAIRVSKKIAEITPGDLNVTFFTSGGSESNESAFKIIREYWKLKGQPERTNIISLQKGYHGVTLGATRATGMDNFNTFGTSFAPGFLQATPYLTECEKGDTTHPNYASSIRGMIEKEGPEKIAAVMMEPIQGAGGLNVPPKGYLQAVRALCDEFGIFLIADEIICGFGRTGKMFGVENEGIVPDFMTVAKGITSGYVPLGAVIMRESFRDELASLTDGILFHGFTYSGHPTSCAVALKTLEVLEKENIVSHVKEMEIVVKNGFASLIERHPHVTNDRCVGLLSAFDVFKEPETNTPFQPAEFAAQILSKECEDRGLIIRPVMYKGANTIVFAPPLVSTKAEIEEAFAIFSDALTAFEKRIQ</sequence>
<dbReference type="PANTHER" id="PTHR43094:SF1">
    <property type="entry name" value="AMINOTRANSFERASE CLASS-III"/>
    <property type="match status" value="1"/>
</dbReference>
<dbReference type="SUPFAM" id="SSF53383">
    <property type="entry name" value="PLP-dependent transferases"/>
    <property type="match status" value="1"/>
</dbReference>